<evidence type="ECO:0000313" key="3">
    <source>
        <dbReference type="Proteomes" id="UP001652621"/>
    </source>
</evidence>
<feature type="region of interest" description="Disordered" evidence="1">
    <location>
        <begin position="324"/>
        <end position="345"/>
    </location>
</feature>
<dbReference type="Proteomes" id="UP001652621">
    <property type="component" value="Unplaced"/>
</dbReference>
<dbReference type="RefSeq" id="XP_058982545.1">
    <property type="nucleotide sequence ID" value="XM_059126562.1"/>
</dbReference>
<evidence type="ECO:0000313" key="4">
    <source>
        <dbReference type="RefSeq" id="XP_058982545.1"/>
    </source>
</evidence>
<feature type="transmembrane region" description="Helical" evidence="2">
    <location>
        <begin position="280"/>
        <end position="303"/>
    </location>
</feature>
<reference evidence="4" key="1">
    <citation type="submission" date="2025-08" db="UniProtKB">
        <authorList>
            <consortium name="RefSeq"/>
        </authorList>
    </citation>
    <scope>IDENTIFICATION</scope>
    <source>
        <strain evidence="4">Aabys</strain>
        <tissue evidence="4">Whole body</tissue>
    </source>
</reference>
<name>A0ABM3V9S4_MUSDO</name>
<dbReference type="GeneID" id="131804147"/>
<gene>
    <name evidence="4" type="primary">LOC131804147</name>
</gene>
<keyword evidence="3" id="KW-1185">Reference proteome</keyword>
<keyword evidence="2" id="KW-1133">Transmembrane helix</keyword>
<organism evidence="3 4">
    <name type="scientific">Musca domestica</name>
    <name type="common">House fly</name>
    <dbReference type="NCBI Taxonomy" id="7370"/>
    <lineage>
        <taxon>Eukaryota</taxon>
        <taxon>Metazoa</taxon>
        <taxon>Ecdysozoa</taxon>
        <taxon>Arthropoda</taxon>
        <taxon>Hexapoda</taxon>
        <taxon>Insecta</taxon>
        <taxon>Pterygota</taxon>
        <taxon>Neoptera</taxon>
        <taxon>Endopterygota</taxon>
        <taxon>Diptera</taxon>
        <taxon>Brachycera</taxon>
        <taxon>Muscomorpha</taxon>
        <taxon>Muscoidea</taxon>
        <taxon>Muscidae</taxon>
        <taxon>Musca</taxon>
    </lineage>
</organism>
<sequence length="445" mass="49572">MLATKTGFNDQIGLVFTVVNLLAPLLQAKIQSSDLNVLTLDVNSILSNNIKISDPFLYSNNNGYDKKNISLGTECLSSSDLDLAVKTMKFHRQMMKNYMLSEYLVNQISSAMYKKASKAWAIKRIGAAANPEFNETSERNKQLQDEGSNKYVTWLKRLGEAEYAKLNFYGKPSQLLNATSLAYDDVDYGLENIEEADVTGYAYTGDENPASLFKNNHHFGETPRKMNIKPVAKSGYDEFHDYYPANSHSFANQGSSHPLQTSMTALNQTKEVGLKDITNIALTTLAFLSFGMFVLQVLMCITMNKEDTTNMSMLAVDGTDDVNGADGTDEIRRKRRSAETSQSNSKVMQLAESALLSIDVINSSNGNCHFYIICKNIKISKRHREDGNLWLPIWSLATGWIAGRINADNFKLLQETFPLMSTLKAVIIGISGTECTDYYKLPNGC</sequence>
<proteinExistence type="predicted"/>
<evidence type="ECO:0000256" key="2">
    <source>
        <dbReference type="SAM" id="Phobius"/>
    </source>
</evidence>
<keyword evidence="2" id="KW-0812">Transmembrane</keyword>
<accession>A0ABM3V9S4</accession>
<protein>
    <submittedName>
        <fullName evidence="4">Uncharacterized protein LOC131804147</fullName>
    </submittedName>
</protein>
<keyword evidence="2" id="KW-0472">Membrane</keyword>
<evidence type="ECO:0000256" key="1">
    <source>
        <dbReference type="SAM" id="MobiDB-lite"/>
    </source>
</evidence>